<feature type="domain" description="HTH luxR-type" evidence="4">
    <location>
        <begin position="139"/>
        <end position="204"/>
    </location>
</feature>
<accession>A0ABU5I7J5</accession>
<keyword evidence="6" id="KW-1185">Reference proteome</keyword>
<dbReference type="InterPro" id="IPR000792">
    <property type="entry name" value="Tscrpt_reg_LuxR_C"/>
</dbReference>
<evidence type="ECO:0000259" key="4">
    <source>
        <dbReference type="PROSITE" id="PS50043"/>
    </source>
</evidence>
<dbReference type="PROSITE" id="PS50043">
    <property type="entry name" value="HTH_LUXR_2"/>
    <property type="match status" value="1"/>
</dbReference>
<evidence type="ECO:0000313" key="5">
    <source>
        <dbReference type="EMBL" id="MDY8110798.1"/>
    </source>
</evidence>
<dbReference type="SMART" id="SM00421">
    <property type="entry name" value="HTH_LUXR"/>
    <property type="match status" value="1"/>
</dbReference>
<dbReference type="SUPFAM" id="SSF46894">
    <property type="entry name" value="C-terminal effector domain of the bipartite response regulators"/>
    <property type="match status" value="1"/>
</dbReference>
<dbReference type="InterPro" id="IPR016032">
    <property type="entry name" value="Sig_transdc_resp-reg_C-effctor"/>
</dbReference>
<evidence type="ECO:0000256" key="1">
    <source>
        <dbReference type="ARBA" id="ARBA00023015"/>
    </source>
</evidence>
<keyword evidence="3" id="KW-0804">Transcription</keyword>
<evidence type="ECO:0000313" key="6">
    <source>
        <dbReference type="Proteomes" id="UP001294412"/>
    </source>
</evidence>
<comment type="caution">
    <text evidence="5">The sequence shown here is derived from an EMBL/GenBank/DDBJ whole genome shotgun (WGS) entry which is preliminary data.</text>
</comment>
<reference evidence="5 6" key="1">
    <citation type="submission" date="2023-12" db="EMBL/GenBank/DDBJ databases">
        <title>Description of Novel Strain Fulvimarina sp. 2208YS6-2-32 isolated from Uroteuthis (Photololigo) edulis.</title>
        <authorList>
            <person name="Park J.-S."/>
        </authorList>
    </citation>
    <scope>NUCLEOTIDE SEQUENCE [LARGE SCALE GENOMIC DNA]</scope>
    <source>
        <strain evidence="5 6">2208YS6-2-32</strain>
    </source>
</reference>
<dbReference type="EMBL" id="JAXLPB010000006">
    <property type="protein sequence ID" value="MDY8110798.1"/>
    <property type="molecule type" value="Genomic_DNA"/>
</dbReference>
<dbReference type="PANTHER" id="PTHR44688">
    <property type="entry name" value="DNA-BINDING TRANSCRIPTIONAL ACTIVATOR DEVR_DOSR"/>
    <property type="match status" value="1"/>
</dbReference>
<dbReference type="PRINTS" id="PR00038">
    <property type="entry name" value="HTHLUXR"/>
</dbReference>
<protein>
    <submittedName>
        <fullName evidence="5">Response regulator transcription factor</fullName>
    </submittedName>
</protein>
<sequence length="207" mass="23185">MNRNIRFAALDADDLQLDGTAMHNALVVLDGTDGWEVLGQAKGIQDRFPKVTIILATEGVPSEDAMAAFFSQPYVRSILPMDVRLDLWLAAMRAIFEGLEYVPMRFLYSGRYNSKAERHPDAPPQREVRDGSHDDRIFGAGALRHLTQRELEVLAILSEGRPNKIIAKKLGVSEHTVKLHIHKIMRKLKVSNRTEAASYFIAMSGTT</sequence>
<name>A0ABU5I7J5_9HYPH</name>
<keyword evidence="1" id="KW-0805">Transcription regulation</keyword>
<dbReference type="Proteomes" id="UP001294412">
    <property type="component" value="Unassembled WGS sequence"/>
</dbReference>
<dbReference type="Gene3D" id="3.40.50.2300">
    <property type="match status" value="1"/>
</dbReference>
<organism evidence="5 6">
    <name type="scientific">Fulvimarina uroteuthidis</name>
    <dbReference type="NCBI Taxonomy" id="3098149"/>
    <lineage>
        <taxon>Bacteria</taxon>
        <taxon>Pseudomonadati</taxon>
        <taxon>Pseudomonadota</taxon>
        <taxon>Alphaproteobacteria</taxon>
        <taxon>Hyphomicrobiales</taxon>
        <taxon>Aurantimonadaceae</taxon>
        <taxon>Fulvimarina</taxon>
    </lineage>
</organism>
<evidence type="ECO:0000256" key="2">
    <source>
        <dbReference type="ARBA" id="ARBA00023125"/>
    </source>
</evidence>
<dbReference type="CDD" id="cd06170">
    <property type="entry name" value="LuxR_C_like"/>
    <property type="match status" value="1"/>
</dbReference>
<dbReference type="Pfam" id="PF00196">
    <property type="entry name" value="GerE"/>
    <property type="match status" value="1"/>
</dbReference>
<dbReference type="PANTHER" id="PTHR44688:SF16">
    <property type="entry name" value="DNA-BINDING TRANSCRIPTIONAL ACTIVATOR DEVR_DOSR"/>
    <property type="match status" value="1"/>
</dbReference>
<evidence type="ECO:0000256" key="3">
    <source>
        <dbReference type="ARBA" id="ARBA00023163"/>
    </source>
</evidence>
<keyword evidence="2" id="KW-0238">DNA-binding</keyword>
<gene>
    <name evidence="5" type="ORF">U0C82_16780</name>
</gene>
<proteinExistence type="predicted"/>